<dbReference type="InterPro" id="IPR011044">
    <property type="entry name" value="Quino_amine_DH_bsu"/>
</dbReference>
<dbReference type="Pfam" id="PF12937">
    <property type="entry name" value="F-box-like"/>
    <property type="match status" value="1"/>
</dbReference>
<dbReference type="PANTHER" id="PTHR32133:SF386">
    <property type="entry name" value="F-BOX DOMAIN-CONTAINING PROTEIN"/>
    <property type="match status" value="1"/>
</dbReference>
<proteinExistence type="predicted"/>
<reference evidence="2" key="1">
    <citation type="submission" date="2020-05" db="EMBL/GenBank/DDBJ databases">
        <title>WGS assembly of Panicum virgatum.</title>
        <authorList>
            <person name="Lovell J.T."/>
            <person name="Jenkins J."/>
            <person name="Shu S."/>
            <person name="Juenger T.E."/>
            <person name="Schmutz J."/>
        </authorList>
    </citation>
    <scope>NUCLEOTIDE SEQUENCE</scope>
    <source>
        <strain evidence="2">AP13</strain>
    </source>
</reference>
<dbReference type="SUPFAM" id="SSF81383">
    <property type="entry name" value="F-box domain"/>
    <property type="match status" value="1"/>
</dbReference>
<evidence type="ECO:0000313" key="2">
    <source>
        <dbReference type="EMBL" id="KAG2639587.1"/>
    </source>
</evidence>
<dbReference type="InterPro" id="IPR036047">
    <property type="entry name" value="F-box-like_dom_sf"/>
</dbReference>
<dbReference type="Proteomes" id="UP000823388">
    <property type="component" value="Chromosome 2K"/>
</dbReference>
<keyword evidence="3" id="KW-1185">Reference proteome</keyword>
<dbReference type="Gene3D" id="1.20.1280.50">
    <property type="match status" value="1"/>
</dbReference>
<protein>
    <recommendedName>
        <fullName evidence="1">F-box domain-containing protein</fullName>
    </recommendedName>
</protein>
<evidence type="ECO:0000313" key="3">
    <source>
        <dbReference type="Proteomes" id="UP000823388"/>
    </source>
</evidence>
<dbReference type="AlphaFoldDB" id="A0A8T0VYQ6"/>
<comment type="caution">
    <text evidence="2">The sequence shown here is derived from an EMBL/GenBank/DDBJ whole genome shotgun (WGS) entry which is preliminary data.</text>
</comment>
<evidence type="ECO:0000259" key="1">
    <source>
        <dbReference type="SMART" id="SM00256"/>
    </source>
</evidence>
<dbReference type="OrthoDB" id="628792at2759"/>
<dbReference type="InterPro" id="IPR001810">
    <property type="entry name" value="F-box_dom"/>
</dbReference>
<sequence>MAEALMDELLEEILLRLPPDDPGSLVRAATVCRRWCRIVSAPGFRRGFSERHRAPPMLGFFANLTVGDEDADYEDDFVARFVPATAFRPRRADRLDRRALDAHHGRVLLTTAPWGSNLEVWDPVTDELRELPRLALPYSPFSWNAAVVCAAHGECDHLDCRRRPFLVVFLNDSDPEGMHVYVYSSEVGAWSQPIYGAPSTTYGVEMVPTALVGNALYFLIDATNSILEYDLAKRSVSVLHLPLGFVSDFAVLTTSEDGMLGFARVEKSRLWLWSMETGPEGDATWAPKGSIELLSPLQVDAAAIVNDYVGFAHGARVFFVGTEDAWFSIDLESGQVREEDCGDGHAHGVVPYTSFYTPDFHQYGLAPL</sequence>
<dbReference type="CDD" id="cd09917">
    <property type="entry name" value="F-box_SF"/>
    <property type="match status" value="1"/>
</dbReference>
<dbReference type="SUPFAM" id="SSF50969">
    <property type="entry name" value="YVTN repeat-like/Quinoprotein amine dehydrogenase"/>
    <property type="match status" value="1"/>
</dbReference>
<gene>
    <name evidence="2" type="ORF">PVAP13_2KG023200</name>
</gene>
<dbReference type="SMART" id="SM00256">
    <property type="entry name" value="FBOX"/>
    <property type="match status" value="1"/>
</dbReference>
<accession>A0A8T0VYQ6</accession>
<name>A0A8T0VYQ6_PANVG</name>
<organism evidence="2 3">
    <name type="scientific">Panicum virgatum</name>
    <name type="common">Blackwell switchgrass</name>
    <dbReference type="NCBI Taxonomy" id="38727"/>
    <lineage>
        <taxon>Eukaryota</taxon>
        <taxon>Viridiplantae</taxon>
        <taxon>Streptophyta</taxon>
        <taxon>Embryophyta</taxon>
        <taxon>Tracheophyta</taxon>
        <taxon>Spermatophyta</taxon>
        <taxon>Magnoliopsida</taxon>
        <taxon>Liliopsida</taxon>
        <taxon>Poales</taxon>
        <taxon>Poaceae</taxon>
        <taxon>PACMAD clade</taxon>
        <taxon>Panicoideae</taxon>
        <taxon>Panicodae</taxon>
        <taxon>Paniceae</taxon>
        <taxon>Panicinae</taxon>
        <taxon>Panicum</taxon>
        <taxon>Panicum sect. Hiantes</taxon>
    </lineage>
</organism>
<dbReference type="EMBL" id="CM029039">
    <property type="protein sequence ID" value="KAG2639587.1"/>
    <property type="molecule type" value="Genomic_DNA"/>
</dbReference>
<dbReference type="PANTHER" id="PTHR32133">
    <property type="entry name" value="OS07G0120400 PROTEIN"/>
    <property type="match status" value="1"/>
</dbReference>
<feature type="domain" description="F-box" evidence="1">
    <location>
        <begin position="5"/>
        <end position="48"/>
    </location>
</feature>